<keyword evidence="10" id="KW-0472">Membrane</keyword>
<evidence type="ECO:0000256" key="7">
    <source>
        <dbReference type="ARBA" id="ARBA00022692"/>
    </source>
</evidence>
<organism evidence="12 13">
    <name type="scientific">Gonium pectorale</name>
    <name type="common">Green alga</name>
    <dbReference type="NCBI Taxonomy" id="33097"/>
    <lineage>
        <taxon>Eukaryota</taxon>
        <taxon>Viridiplantae</taxon>
        <taxon>Chlorophyta</taxon>
        <taxon>core chlorophytes</taxon>
        <taxon>Chlorophyceae</taxon>
        <taxon>CS clade</taxon>
        <taxon>Chlamydomonadales</taxon>
        <taxon>Volvocaceae</taxon>
        <taxon>Gonium</taxon>
    </lineage>
</organism>
<evidence type="ECO:0000256" key="6">
    <source>
        <dbReference type="ARBA" id="ARBA00022640"/>
    </source>
</evidence>
<keyword evidence="5" id="KW-0602">Photosynthesis</keyword>
<sequence length="89" mass="9644">MDLENTTGSWDLYGVDDKKRYPDNQSKFFLQAGEILSRREALRGFVALTGIAAIATYGLKGAKDAQLPITKGPQTTGENGKGGALRNRL</sequence>
<feature type="region of interest" description="Disordered" evidence="11">
    <location>
        <begin position="67"/>
        <end position="89"/>
    </location>
</feature>
<evidence type="ECO:0000256" key="11">
    <source>
        <dbReference type="SAM" id="MobiDB-lite"/>
    </source>
</evidence>
<evidence type="ECO:0000256" key="10">
    <source>
        <dbReference type="ARBA" id="ARBA00023136"/>
    </source>
</evidence>
<evidence type="ECO:0000256" key="9">
    <source>
        <dbReference type="ARBA" id="ARBA00023078"/>
    </source>
</evidence>
<name>A0A150GVN7_GONPE</name>
<reference evidence="13" key="1">
    <citation type="journal article" date="2016" name="Nat. Commun.">
        <title>The Gonium pectorale genome demonstrates co-option of cell cycle regulation during the evolution of multicellularity.</title>
        <authorList>
            <person name="Hanschen E.R."/>
            <person name="Marriage T.N."/>
            <person name="Ferris P.J."/>
            <person name="Hamaji T."/>
            <person name="Toyoda A."/>
            <person name="Fujiyama A."/>
            <person name="Neme R."/>
            <person name="Noguchi H."/>
            <person name="Minakuchi Y."/>
            <person name="Suzuki M."/>
            <person name="Kawai-Toyooka H."/>
            <person name="Smith D.R."/>
            <person name="Sparks H."/>
            <person name="Anderson J."/>
            <person name="Bakaric R."/>
            <person name="Luria V."/>
            <person name="Karger A."/>
            <person name="Kirschner M.W."/>
            <person name="Durand P.M."/>
            <person name="Michod R.E."/>
            <person name="Nozaki H."/>
            <person name="Olson B.J."/>
        </authorList>
    </citation>
    <scope>NUCLEOTIDE SEQUENCE [LARGE SCALE GENOMIC DNA]</scope>
    <source>
        <strain evidence="13">NIES-2863</strain>
    </source>
</reference>
<evidence type="ECO:0000256" key="4">
    <source>
        <dbReference type="ARBA" id="ARBA00022528"/>
    </source>
</evidence>
<dbReference type="GO" id="GO:0015979">
    <property type="term" value="P:photosynthesis"/>
    <property type="evidence" value="ECO:0007669"/>
    <property type="project" value="UniProtKB-KW"/>
</dbReference>
<comment type="subcellular location">
    <subcellularLocation>
        <location evidence="2">Plastid</location>
        <location evidence="2">Chloroplast thylakoid membrane</location>
        <topology evidence="2">Single-pass membrane protein</topology>
    </subcellularLocation>
</comment>
<dbReference type="AlphaFoldDB" id="A0A150GVN7"/>
<keyword evidence="4" id="KW-0150">Chloroplast</keyword>
<evidence type="ECO:0000256" key="3">
    <source>
        <dbReference type="ARBA" id="ARBA00010155"/>
    </source>
</evidence>
<evidence type="ECO:0000256" key="2">
    <source>
        <dbReference type="ARBA" id="ARBA00004581"/>
    </source>
</evidence>
<dbReference type="Proteomes" id="UP000075714">
    <property type="component" value="Unassembled WGS sequence"/>
</dbReference>
<dbReference type="PANTHER" id="PTHR34787:SF1">
    <property type="entry name" value="PHOTOSYSTEM I REACTION CENTER SUBUNIT VI-2, CHLOROPLASTIC"/>
    <property type="match status" value="1"/>
</dbReference>
<dbReference type="GO" id="GO:0009535">
    <property type="term" value="C:chloroplast thylakoid membrane"/>
    <property type="evidence" value="ECO:0007669"/>
    <property type="project" value="UniProtKB-SubCell"/>
</dbReference>
<dbReference type="PANTHER" id="PTHR34787">
    <property type="entry name" value="PHOTOSYSTEM I REACTION CENTER SUBUNIT VI-2, CHLOROPLASTIC"/>
    <property type="match status" value="1"/>
</dbReference>
<dbReference type="GO" id="GO:0009538">
    <property type="term" value="C:photosystem I reaction center"/>
    <property type="evidence" value="ECO:0007669"/>
    <property type="project" value="InterPro"/>
</dbReference>
<keyword evidence="9" id="KW-0793">Thylakoid</keyword>
<keyword evidence="7" id="KW-0812">Transmembrane</keyword>
<evidence type="ECO:0000256" key="1">
    <source>
        <dbReference type="ARBA" id="ARBA00002502"/>
    </source>
</evidence>
<dbReference type="InterPro" id="IPR004928">
    <property type="entry name" value="PSI_PsaH"/>
</dbReference>
<keyword evidence="8" id="KW-0603">Photosystem I</keyword>
<dbReference type="STRING" id="33097.A0A150GVN7"/>
<dbReference type="OrthoDB" id="496139at2759"/>
<keyword evidence="6" id="KW-0934">Plastid</keyword>
<protein>
    <submittedName>
        <fullName evidence="12">Uncharacterized protein</fullName>
    </submittedName>
</protein>
<gene>
    <name evidence="12" type="ORF">GPECTOR_6g865</name>
</gene>
<evidence type="ECO:0000256" key="8">
    <source>
        <dbReference type="ARBA" id="ARBA00022836"/>
    </source>
</evidence>
<proteinExistence type="inferred from homology"/>
<accession>A0A150GVN7</accession>
<comment type="caution">
    <text evidence="12">The sequence shown here is derived from an EMBL/GenBank/DDBJ whole genome shotgun (WGS) entry which is preliminary data.</text>
</comment>
<evidence type="ECO:0000313" key="12">
    <source>
        <dbReference type="EMBL" id="KXZ53947.1"/>
    </source>
</evidence>
<comment type="similarity">
    <text evidence="3">Belongs to the psaH family.</text>
</comment>
<evidence type="ECO:0000313" key="13">
    <source>
        <dbReference type="Proteomes" id="UP000075714"/>
    </source>
</evidence>
<keyword evidence="13" id="KW-1185">Reference proteome</keyword>
<dbReference type="EMBL" id="LSYV01000007">
    <property type="protein sequence ID" value="KXZ53947.1"/>
    <property type="molecule type" value="Genomic_DNA"/>
</dbReference>
<evidence type="ECO:0000256" key="5">
    <source>
        <dbReference type="ARBA" id="ARBA00022531"/>
    </source>
</evidence>
<comment type="function">
    <text evidence="1">Possible role could be the docking of the LHC I antenna complex to the core complex.</text>
</comment>
<dbReference type="Pfam" id="PF03244">
    <property type="entry name" value="PSI_PsaH"/>
    <property type="match status" value="1"/>
</dbReference>